<accession>A0AAN5D2S0</accession>
<dbReference type="Gene3D" id="3.30.710.10">
    <property type="entry name" value="Potassium Channel Kv1.1, Chain A"/>
    <property type="match status" value="1"/>
</dbReference>
<dbReference type="PROSITE" id="PS50144">
    <property type="entry name" value="MATH"/>
    <property type="match status" value="1"/>
</dbReference>
<comment type="caution">
    <text evidence="3">The sequence shown here is derived from an EMBL/GenBank/DDBJ whole genome shotgun (WGS) entry which is preliminary data.</text>
</comment>
<dbReference type="Proteomes" id="UP001328107">
    <property type="component" value="Unassembled WGS sequence"/>
</dbReference>
<dbReference type="Pfam" id="PF00651">
    <property type="entry name" value="BTB"/>
    <property type="match status" value="1"/>
</dbReference>
<name>A0AAN5D2S0_9BILA</name>
<gene>
    <name evidence="3" type="ORF">PMAYCL1PPCAC_24759</name>
</gene>
<dbReference type="SMART" id="SM00225">
    <property type="entry name" value="BTB"/>
    <property type="match status" value="1"/>
</dbReference>
<dbReference type="EMBL" id="BTRK01000005">
    <property type="protein sequence ID" value="GMR54564.1"/>
    <property type="molecule type" value="Genomic_DNA"/>
</dbReference>
<dbReference type="InterPro" id="IPR002083">
    <property type="entry name" value="MATH/TRAF_dom"/>
</dbReference>
<dbReference type="Pfam" id="PF22486">
    <property type="entry name" value="MATH_2"/>
    <property type="match status" value="1"/>
</dbReference>
<protein>
    <recommendedName>
        <fullName evidence="5">BTB domain-containing protein</fullName>
    </recommendedName>
</protein>
<organism evidence="3 4">
    <name type="scientific">Pristionchus mayeri</name>
    <dbReference type="NCBI Taxonomy" id="1317129"/>
    <lineage>
        <taxon>Eukaryota</taxon>
        <taxon>Metazoa</taxon>
        <taxon>Ecdysozoa</taxon>
        <taxon>Nematoda</taxon>
        <taxon>Chromadorea</taxon>
        <taxon>Rhabditida</taxon>
        <taxon>Rhabditina</taxon>
        <taxon>Diplogasteromorpha</taxon>
        <taxon>Diplogasteroidea</taxon>
        <taxon>Neodiplogasteridae</taxon>
        <taxon>Pristionchus</taxon>
    </lineage>
</organism>
<evidence type="ECO:0000259" key="1">
    <source>
        <dbReference type="PROSITE" id="PS50097"/>
    </source>
</evidence>
<reference evidence="4" key="1">
    <citation type="submission" date="2022-10" db="EMBL/GenBank/DDBJ databases">
        <title>Genome assembly of Pristionchus species.</title>
        <authorList>
            <person name="Yoshida K."/>
            <person name="Sommer R.J."/>
        </authorList>
    </citation>
    <scope>NUCLEOTIDE SEQUENCE [LARGE SCALE GENOMIC DNA]</scope>
    <source>
        <strain evidence="4">RS5460</strain>
    </source>
</reference>
<dbReference type="InterPro" id="IPR000210">
    <property type="entry name" value="BTB/POZ_dom"/>
</dbReference>
<dbReference type="SUPFAM" id="SSF49599">
    <property type="entry name" value="TRAF domain-like"/>
    <property type="match status" value="1"/>
</dbReference>
<dbReference type="PANTHER" id="PTHR47022">
    <property type="entry name" value="BTB AND MATH DOMAIN-CONTAINING PROTEIN 36-RELATED"/>
    <property type="match status" value="1"/>
</dbReference>
<dbReference type="InterPro" id="IPR008974">
    <property type="entry name" value="TRAF-like"/>
</dbReference>
<dbReference type="SUPFAM" id="SSF54695">
    <property type="entry name" value="POZ domain"/>
    <property type="match status" value="1"/>
</dbReference>
<evidence type="ECO:0000313" key="4">
    <source>
        <dbReference type="Proteomes" id="UP001328107"/>
    </source>
</evidence>
<feature type="non-terminal residue" evidence="3">
    <location>
        <position position="1"/>
    </location>
</feature>
<feature type="domain" description="MATH" evidence="2">
    <location>
        <begin position="15"/>
        <end position="139"/>
    </location>
</feature>
<dbReference type="InterPro" id="IPR011333">
    <property type="entry name" value="SKP1/BTB/POZ_sf"/>
</dbReference>
<proteinExistence type="predicted"/>
<evidence type="ECO:0008006" key="5">
    <source>
        <dbReference type="Google" id="ProtNLM"/>
    </source>
</evidence>
<dbReference type="AlphaFoldDB" id="A0AAN5D2S0"/>
<dbReference type="PANTHER" id="PTHR47022:SF1">
    <property type="entry name" value="BTB AND MATH DOMAIN-CONTAINING PROTEIN 36-RELATED"/>
    <property type="match status" value="1"/>
</dbReference>
<evidence type="ECO:0000259" key="2">
    <source>
        <dbReference type="PROSITE" id="PS50144"/>
    </source>
</evidence>
<keyword evidence="4" id="KW-1185">Reference proteome</keyword>
<dbReference type="Gene3D" id="2.60.210.10">
    <property type="entry name" value="Apoptosis, Tumor Necrosis Factor Receptor Associated Protein 2, Chain A"/>
    <property type="match status" value="1"/>
</dbReference>
<evidence type="ECO:0000313" key="3">
    <source>
        <dbReference type="EMBL" id="GMR54564.1"/>
    </source>
</evidence>
<sequence>NIATTSIGVSTGASSGSIRWEVDKNSITSERKLSPSVKVGGIKWALCFRKSVDDENELRAFLCLIEGDYGVQSVDVSIDIILINHDDDAKTIIRKEDECSHYDSKHDSWGYWDLAKWSDVIDEGKGFIKNDKLTLHCDFSLIKIRGFRKHRRFNFTDPNEVSLDVALVIEGEKVYINKGYLSINSPIFQAMFYGDFAEKDKKEIEVKDIKKEEFLEMLNVIYPPHKKITDESVNFLAKLGDRFEIDMVMKAVEQFLIASETMSNSAKLLYADEYHLYKLQDHCLDQLTKPKDVKDLKSSIHYRDFSDAMIVTLFEKLTKLID</sequence>
<feature type="domain" description="BTB" evidence="1">
    <location>
        <begin position="163"/>
        <end position="230"/>
    </location>
</feature>
<dbReference type="PROSITE" id="PS50097">
    <property type="entry name" value="BTB"/>
    <property type="match status" value="1"/>
</dbReference>